<dbReference type="Pfam" id="PF14279">
    <property type="entry name" value="HNH_5"/>
    <property type="match status" value="1"/>
</dbReference>
<dbReference type="GO" id="GO:0004519">
    <property type="term" value="F:endonuclease activity"/>
    <property type="evidence" value="ECO:0007669"/>
    <property type="project" value="UniProtKB-KW"/>
</dbReference>
<dbReference type="CDD" id="cd00085">
    <property type="entry name" value="HNHc"/>
    <property type="match status" value="1"/>
</dbReference>
<gene>
    <name evidence="2" type="ORF">PA27867_2774</name>
</gene>
<reference evidence="2 3" key="1">
    <citation type="submission" date="2016-06" db="EMBL/GenBank/DDBJ databases">
        <title>Genome sequencing of Cryobacterium arcticum PAMC 27867.</title>
        <authorList>
            <person name="Lee J."/>
            <person name="Kim O.-S."/>
        </authorList>
    </citation>
    <scope>NUCLEOTIDE SEQUENCE [LARGE SCALE GENOMIC DNA]</scope>
    <source>
        <strain evidence="2 3">PAMC 27867</strain>
    </source>
</reference>
<dbReference type="InterPro" id="IPR003615">
    <property type="entry name" value="HNH_nuc"/>
</dbReference>
<dbReference type="InterPro" id="IPR052892">
    <property type="entry name" value="NA-targeting_endonuclease"/>
</dbReference>
<dbReference type="SMART" id="SM00507">
    <property type="entry name" value="HNHc"/>
    <property type="match status" value="1"/>
</dbReference>
<keyword evidence="2" id="KW-0255">Endonuclease</keyword>
<dbReference type="STRING" id="670052.PA27867_2774"/>
<evidence type="ECO:0000259" key="1">
    <source>
        <dbReference type="SMART" id="SM00507"/>
    </source>
</evidence>
<name>A0A1B1BMX3_9MICO</name>
<dbReference type="PATRIC" id="fig|670052.7.peg.2852"/>
<dbReference type="Gene3D" id="1.10.30.50">
    <property type="match status" value="1"/>
</dbReference>
<dbReference type="PANTHER" id="PTHR33877:SF2">
    <property type="entry name" value="OS07G0170200 PROTEIN"/>
    <property type="match status" value="1"/>
</dbReference>
<dbReference type="PANTHER" id="PTHR33877">
    <property type="entry name" value="SLL1193 PROTEIN"/>
    <property type="match status" value="1"/>
</dbReference>
<keyword evidence="2" id="KW-0378">Hydrolase</keyword>
<dbReference type="Proteomes" id="UP000092582">
    <property type="component" value="Chromosome 1"/>
</dbReference>
<dbReference type="OrthoDB" id="9802901at2"/>
<protein>
    <submittedName>
        <fullName evidence="2">Endonuclease</fullName>
    </submittedName>
</protein>
<dbReference type="KEGG" id="cart:PA27867_2774"/>
<dbReference type="EMBL" id="CP016282">
    <property type="protein sequence ID" value="ANP73713.1"/>
    <property type="molecule type" value="Genomic_DNA"/>
</dbReference>
<keyword evidence="2" id="KW-0540">Nuclease</keyword>
<feature type="domain" description="HNH nuclease" evidence="1">
    <location>
        <begin position="70"/>
        <end position="119"/>
    </location>
</feature>
<proteinExistence type="predicted"/>
<dbReference type="AlphaFoldDB" id="A0A1B1BMX3"/>
<organism evidence="2 3">
    <name type="scientific">Cryobacterium arcticum</name>
    <dbReference type="NCBI Taxonomy" id="670052"/>
    <lineage>
        <taxon>Bacteria</taxon>
        <taxon>Bacillati</taxon>
        <taxon>Actinomycetota</taxon>
        <taxon>Actinomycetes</taxon>
        <taxon>Micrococcales</taxon>
        <taxon>Microbacteriaceae</taxon>
        <taxon>Cryobacterium</taxon>
    </lineage>
</organism>
<dbReference type="InterPro" id="IPR029471">
    <property type="entry name" value="HNH_5"/>
</dbReference>
<sequence>MRTLVLNAGYEPLAVVSFKRALVLVMNQKATIIQADQGHPVWAATGSWERPSVILLTRYVRLPRSRAVPVSRRGVLRRDEHRCCYCGKSASTIDHVQPRSRGGRDTWDNLVACCLRCNNLKSDRTPAEMGWEMHFDPRMPQGTTWVVSGVERSVPQWDEFLAPAVAA</sequence>
<evidence type="ECO:0000313" key="2">
    <source>
        <dbReference type="EMBL" id="ANP73713.1"/>
    </source>
</evidence>
<keyword evidence="3" id="KW-1185">Reference proteome</keyword>
<evidence type="ECO:0000313" key="3">
    <source>
        <dbReference type="Proteomes" id="UP000092582"/>
    </source>
</evidence>
<dbReference type="RefSeq" id="WP_066597303.1">
    <property type="nucleotide sequence ID" value="NZ_CP016282.1"/>
</dbReference>
<accession>A0A1B1BMX3</accession>